<dbReference type="InterPro" id="IPR003838">
    <property type="entry name" value="ABC3_permease_C"/>
</dbReference>
<dbReference type="RefSeq" id="WP_025410426.1">
    <property type="nucleotide sequence ID" value="NZ_CP007128.1"/>
</dbReference>
<feature type="domain" description="ABC3 transporter permease C-terminal" evidence="8">
    <location>
        <begin position="777"/>
        <end position="890"/>
    </location>
</feature>
<evidence type="ECO:0000256" key="5">
    <source>
        <dbReference type="ARBA" id="ARBA00023136"/>
    </source>
</evidence>
<feature type="transmembrane region" description="Helical" evidence="7">
    <location>
        <begin position="93"/>
        <end position="115"/>
    </location>
</feature>
<evidence type="ECO:0000256" key="4">
    <source>
        <dbReference type="ARBA" id="ARBA00022989"/>
    </source>
</evidence>
<dbReference type="InterPro" id="IPR050250">
    <property type="entry name" value="Macrolide_Exporter_MacB"/>
</dbReference>
<reference evidence="10 11" key="1">
    <citation type="journal article" date="2014" name="Genome Announc.">
        <title>Genome Sequence and Methylome of Soil Bacterium Gemmatirosa kalamazoonensis KBS708T, a Member of the Rarely Cultivated Gemmatimonadetes Phylum.</title>
        <authorList>
            <person name="Debruyn J.M."/>
            <person name="Radosevich M."/>
            <person name="Wommack K.E."/>
            <person name="Polson S.W."/>
            <person name="Hauser L.J."/>
            <person name="Fawaz M.N."/>
            <person name="Korlach J."/>
            <person name="Tsai Y.C."/>
        </authorList>
    </citation>
    <scope>NUCLEOTIDE SEQUENCE [LARGE SCALE GENOMIC DNA]</scope>
    <source>
        <strain evidence="10 11">KBS708</strain>
    </source>
</reference>
<keyword evidence="11" id="KW-1185">Reference proteome</keyword>
<protein>
    <submittedName>
        <fullName evidence="10">Permease</fullName>
    </submittedName>
</protein>
<feature type="transmembrane region" description="Helical" evidence="7">
    <location>
        <begin position="774"/>
        <end position="798"/>
    </location>
</feature>
<dbReference type="Proteomes" id="UP000019151">
    <property type="component" value="Chromosome"/>
</dbReference>
<dbReference type="NCBIfam" id="TIGR03434">
    <property type="entry name" value="ADOP"/>
    <property type="match status" value="1"/>
</dbReference>
<feature type="transmembrane region" description="Helical" evidence="7">
    <location>
        <begin position="369"/>
        <end position="393"/>
    </location>
</feature>
<dbReference type="EMBL" id="CP007128">
    <property type="protein sequence ID" value="AHG88903.1"/>
    <property type="molecule type" value="Genomic_DNA"/>
</dbReference>
<dbReference type="eggNOG" id="COG0577">
    <property type="taxonomic scope" value="Bacteria"/>
</dbReference>
<keyword evidence="4 7" id="KW-1133">Transmembrane helix</keyword>
<feature type="transmembrane region" description="Helical" evidence="7">
    <location>
        <begin position="515"/>
        <end position="535"/>
    </location>
</feature>
<keyword evidence="5 7" id="KW-0472">Membrane</keyword>
<evidence type="ECO:0000256" key="1">
    <source>
        <dbReference type="ARBA" id="ARBA00004651"/>
    </source>
</evidence>
<dbReference type="GO" id="GO:0022857">
    <property type="term" value="F:transmembrane transporter activity"/>
    <property type="evidence" value="ECO:0007669"/>
    <property type="project" value="TreeGrafter"/>
</dbReference>
<dbReference type="HOGENOM" id="CLU_009433_1_0_0"/>
<dbReference type="InParanoid" id="W0RHM3"/>
<dbReference type="InterPro" id="IPR025857">
    <property type="entry name" value="MacB_PCD"/>
</dbReference>
<feature type="domain" description="ABC3 transporter permease C-terminal" evidence="8">
    <location>
        <begin position="376"/>
        <end position="488"/>
    </location>
</feature>
<proteinExistence type="inferred from homology"/>
<feature type="transmembrane region" description="Helical" evidence="7">
    <location>
        <begin position="466"/>
        <end position="486"/>
    </location>
</feature>
<dbReference type="KEGG" id="gba:J421_1366"/>
<dbReference type="PANTHER" id="PTHR30572">
    <property type="entry name" value="MEMBRANE COMPONENT OF TRANSPORTER-RELATED"/>
    <property type="match status" value="1"/>
</dbReference>
<dbReference type="Pfam" id="PF02687">
    <property type="entry name" value="FtsX"/>
    <property type="match status" value="2"/>
</dbReference>
<dbReference type="PANTHER" id="PTHR30572:SF4">
    <property type="entry name" value="ABC TRANSPORTER PERMEASE YTRF"/>
    <property type="match status" value="1"/>
</dbReference>
<evidence type="ECO:0000256" key="3">
    <source>
        <dbReference type="ARBA" id="ARBA00022692"/>
    </source>
</evidence>
<comment type="similarity">
    <text evidence="6">Belongs to the ABC-4 integral membrane protein family.</text>
</comment>
<organism evidence="10 11">
    <name type="scientific">Gemmatirosa kalamazoonensis</name>
    <dbReference type="NCBI Taxonomy" id="861299"/>
    <lineage>
        <taxon>Bacteria</taxon>
        <taxon>Pseudomonadati</taxon>
        <taxon>Gemmatimonadota</taxon>
        <taxon>Gemmatimonadia</taxon>
        <taxon>Gemmatimonadales</taxon>
        <taxon>Gemmatimonadaceae</taxon>
        <taxon>Gemmatirosa</taxon>
    </lineage>
</organism>
<comment type="subcellular location">
    <subcellularLocation>
        <location evidence="1">Cell membrane</location>
        <topology evidence="1">Multi-pass membrane protein</topology>
    </subcellularLocation>
</comment>
<evidence type="ECO:0000256" key="7">
    <source>
        <dbReference type="SAM" id="Phobius"/>
    </source>
</evidence>
<dbReference type="InterPro" id="IPR017800">
    <property type="entry name" value="ADOP"/>
</dbReference>
<feature type="transmembrane region" description="Helical" evidence="7">
    <location>
        <begin position="862"/>
        <end position="883"/>
    </location>
</feature>
<evidence type="ECO:0000256" key="6">
    <source>
        <dbReference type="ARBA" id="ARBA00038076"/>
    </source>
</evidence>
<evidence type="ECO:0000259" key="9">
    <source>
        <dbReference type="Pfam" id="PF12704"/>
    </source>
</evidence>
<dbReference type="AlphaFoldDB" id="W0RHM3"/>
<accession>W0RHM3</accession>
<feature type="domain" description="MacB-like periplasmic core" evidence="9">
    <location>
        <begin position="572"/>
        <end position="742"/>
    </location>
</feature>
<evidence type="ECO:0000256" key="2">
    <source>
        <dbReference type="ARBA" id="ARBA00022475"/>
    </source>
</evidence>
<keyword evidence="2" id="KW-1003">Cell membrane</keyword>
<evidence type="ECO:0000313" key="11">
    <source>
        <dbReference type="Proteomes" id="UP000019151"/>
    </source>
</evidence>
<name>W0RHM3_9BACT</name>
<dbReference type="Pfam" id="PF12704">
    <property type="entry name" value="MacB_PCD"/>
    <property type="match status" value="2"/>
</dbReference>
<dbReference type="GO" id="GO:0005886">
    <property type="term" value="C:plasma membrane"/>
    <property type="evidence" value="ECO:0007669"/>
    <property type="project" value="UniProtKB-SubCell"/>
</dbReference>
<gene>
    <name evidence="10" type="ORF">J421_1366</name>
</gene>
<sequence length="897" mass="96422">MREWLTRGRDWLRRDALDAELDEELAFHRAQLERDARAAGASADEAAWAARRALGSTLRAKAAARERWSLPALDRVLHDVRYALRGLARSPGFTLAVVVTLGLGLGANVAMFGVVDRLLFRPPPLLRDPATAHRVYVYVTRRGEETPGGGSQYARYRDVATYTHSFASVAGYALREMPIGTGDATRQMQVGVVSPSFFGFFDAAPTLGRYYTEAEDRPPSGAPVVVLSYAFWQTRYGGRRDVLGTTLPIGSTTYTVIGVAPRGFVGLWPDQPPAAFVPLAAYAASEGPRLTASWWTSYGWGWMSTLARRKQGVSTAAANADLTSALRRSFEAAREQQPGSPPLSELRPRGEVGSILFSRGPNASPESKVATWVAGVSGVVLLIACANVANLLLARALRRRREIALRLALGVTRRRLLAQLWTESMLLAVLGGAVGLAVAHWGGAVLRALLLEKSEAPAGMHDPRTVWFAAGAALATGALMGLAPMVQAGRVRLTSDIRAGARGGIARRESRLRSVLLVVQGALCVSLLVGAGLFVRSLRHVQQVRLGYDVDPVLLVDLSMRGLKLDSARMVALRGRLLDAAKATPGVQSASLRISVPFWDYRNQSLYVEGIDSVARLGQFYYNAVGPEHFATVGTRVIRGRAIEPGDRDGAPRVMVVSESMARVLWPGKDPLGRCVRLRADTAPCTQVVGVAENIKADELGAEPDFHYYYVPAAQFAPQTGGLFVRVRADAARMRETLRARLQREMPGASYVTVTPFSDAVGERKQSWRLGATMFVAFGALALVIAAVGLYSVIAYDVAQRAHELSVRVALGARARDVVRLVVARGVYFALAGIALGAGAALLAARRLQPLLFEQSATDPSVYLAVGAALLLVAVAASASPALRASRADPNAALRTE</sequence>
<feature type="transmembrane region" description="Helical" evidence="7">
    <location>
        <begin position="818"/>
        <end position="842"/>
    </location>
</feature>
<dbReference type="STRING" id="861299.J421_1366"/>
<evidence type="ECO:0000259" key="8">
    <source>
        <dbReference type="Pfam" id="PF02687"/>
    </source>
</evidence>
<keyword evidence="3 7" id="KW-0812">Transmembrane</keyword>
<evidence type="ECO:0000313" key="10">
    <source>
        <dbReference type="EMBL" id="AHG88903.1"/>
    </source>
</evidence>
<dbReference type="OrthoDB" id="5933722at2"/>
<feature type="transmembrane region" description="Helical" evidence="7">
    <location>
        <begin position="424"/>
        <end position="446"/>
    </location>
</feature>
<feature type="domain" description="MacB-like periplasmic core" evidence="9">
    <location>
        <begin position="94"/>
        <end position="324"/>
    </location>
</feature>